<evidence type="ECO:0000313" key="1">
    <source>
        <dbReference type="EMBL" id="RIQ15704.1"/>
    </source>
</evidence>
<dbReference type="Proteomes" id="UP000284057">
    <property type="component" value="Unassembled WGS sequence"/>
</dbReference>
<reference evidence="1 2" key="1">
    <citation type="submission" date="2018-09" db="EMBL/GenBank/DDBJ databases">
        <title>Isolation, diversity and antifungal activity of actinobacteria from wheat.</title>
        <authorList>
            <person name="Han C."/>
        </authorList>
    </citation>
    <scope>NUCLEOTIDE SEQUENCE [LARGE SCALE GENOMIC DNA]</scope>
    <source>
        <strain evidence="1 2">NEAU-YY265</strain>
    </source>
</reference>
<sequence>MTLMTMGADQLEEARISTAGRASRTLHSGLHLRQTLIALTAGTRMDEHQSPGDATVHCLRGHVTLRTRERTIAVGEGELIDAPPERHDVVADQDSLFILTVAVA</sequence>
<protein>
    <submittedName>
        <fullName evidence="1">Cupin</fullName>
    </submittedName>
</protein>
<dbReference type="CDD" id="cd02230">
    <property type="entry name" value="cupin_HP0902-like"/>
    <property type="match status" value="1"/>
</dbReference>
<dbReference type="InterPro" id="IPR014710">
    <property type="entry name" value="RmlC-like_jellyroll"/>
</dbReference>
<proteinExistence type="predicted"/>
<accession>A0A418KK17</accession>
<dbReference type="AlphaFoldDB" id="A0A418KK17"/>
<evidence type="ECO:0000313" key="2">
    <source>
        <dbReference type="Proteomes" id="UP000284057"/>
    </source>
</evidence>
<keyword evidence="2" id="KW-1185">Reference proteome</keyword>
<dbReference type="Gene3D" id="2.60.120.10">
    <property type="entry name" value="Jelly Rolls"/>
    <property type="match status" value="1"/>
</dbReference>
<dbReference type="OrthoDB" id="5190473at2"/>
<dbReference type="SUPFAM" id="SSF51182">
    <property type="entry name" value="RmlC-like cupins"/>
    <property type="match status" value="1"/>
</dbReference>
<comment type="caution">
    <text evidence="1">The sequence shown here is derived from an EMBL/GenBank/DDBJ whole genome shotgun (WGS) entry which is preliminary data.</text>
</comment>
<dbReference type="PANTHER" id="PTHR37694:SF1">
    <property type="entry name" value="SLR8022 PROTEIN"/>
    <property type="match status" value="1"/>
</dbReference>
<dbReference type="InterPro" id="IPR011051">
    <property type="entry name" value="RmlC_Cupin_sf"/>
</dbReference>
<dbReference type="EMBL" id="QUAL01000322">
    <property type="protein sequence ID" value="RIQ15704.1"/>
    <property type="molecule type" value="Genomic_DNA"/>
</dbReference>
<organism evidence="1 2">
    <name type="scientific">Jiangella rhizosphaerae</name>
    <dbReference type="NCBI Taxonomy" id="2293569"/>
    <lineage>
        <taxon>Bacteria</taxon>
        <taxon>Bacillati</taxon>
        <taxon>Actinomycetota</taxon>
        <taxon>Actinomycetes</taxon>
        <taxon>Jiangellales</taxon>
        <taxon>Jiangellaceae</taxon>
        <taxon>Jiangella</taxon>
    </lineage>
</organism>
<name>A0A418KK17_9ACTN</name>
<gene>
    <name evidence="1" type="ORF">DY240_24030</name>
</gene>
<dbReference type="PANTHER" id="PTHR37694">
    <property type="entry name" value="SLR8022 PROTEIN"/>
    <property type="match status" value="1"/>
</dbReference>